<dbReference type="AlphaFoldDB" id="A0AAV4V219"/>
<evidence type="ECO:0000256" key="1">
    <source>
        <dbReference type="SAM" id="MobiDB-lite"/>
    </source>
</evidence>
<keyword evidence="3" id="KW-1185">Reference proteome</keyword>
<dbReference type="Proteomes" id="UP001054945">
    <property type="component" value="Unassembled WGS sequence"/>
</dbReference>
<evidence type="ECO:0000313" key="2">
    <source>
        <dbReference type="EMBL" id="GIY64270.1"/>
    </source>
</evidence>
<accession>A0AAV4V219</accession>
<dbReference type="EMBL" id="BPLR01013854">
    <property type="protein sequence ID" value="GIY64270.1"/>
    <property type="molecule type" value="Genomic_DNA"/>
</dbReference>
<sequence>MPHPTASIRHTFLNYFPNFSFKAFHPHPITHISNLTLPFFSIPSHQASSFDTLLESQEKMSPSPDDSIVFARVPGQESESPKANPQHGDESFANRDSPVYSFRMSQSVIWEISIVRASILDLFYL</sequence>
<evidence type="ECO:0000313" key="3">
    <source>
        <dbReference type="Proteomes" id="UP001054945"/>
    </source>
</evidence>
<comment type="caution">
    <text evidence="2">The sequence shown here is derived from an EMBL/GenBank/DDBJ whole genome shotgun (WGS) entry which is preliminary data.</text>
</comment>
<reference evidence="2 3" key="1">
    <citation type="submission" date="2021-06" db="EMBL/GenBank/DDBJ databases">
        <title>Caerostris extrusa draft genome.</title>
        <authorList>
            <person name="Kono N."/>
            <person name="Arakawa K."/>
        </authorList>
    </citation>
    <scope>NUCLEOTIDE SEQUENCE [LARGE SCALE GENOMIC DNA]</scope>
</reference>
<gene>
    <name evidence="2" type="ORF">CEXT_497111</name>
</gene>
<name>A0AAV4V219_CAEEX</name>
<organism evidence="2 3">
    <name type="scientific">Caerostris extrusa</name>
    <name type="common">Bark spider</name>
    <name type="synonym">Caerostris bankana</name>
    <dbReference type="NCBI Taxonomy" id="172846"/>
    <lineage>
        <taxon>Eukaryota</taxon>
        <taxon>Metazoa</taxon>
        <taxon>Ecdysozoa</taxon>
        <taxon>Arthropoda</taxon>
        <taxon>Chelicerata</taxon>
        <taxon>Arachnida</taxon>
        <taxon>Araneae</taxon>
        <taxon>Araneomorphae</taxon>
        <taxon>Entelegynae</taxon>
        <taxon>Araneoidea</taxon>
        <taxon>Araneidae</taxon>
        <taxon>Caerostris</taxon>
    </lineage>
</organism>
<proteinExistence type="predicted"/>
<protein>
    <submittedName>
        <fullName evidence="2">Uncharacterized protein</fullName>
    </submittedName>
</protein>
<feature type="region of interest" description="Disordered" evidence="1">
    <location>
        <begin position="54"/>
        <end position="95"/>
    </location>
</feature>